<sequence>MKNNILPLGTVVTLKNGDSSELMIIARASVVEQKGEQVYYDYGAVLIPQGMMQPEAVYFFNEENVEKIVFEGYENNDEKIFSQNYHEMVAQSKVPKGNISSSDSVDTEEAGFE</sequence>
<comment type="caution">
    <text evidence="2">The sequence shown here is derived from an EMBL/GenBank/DDBJ whole genome shotgun (WGS) entry which is preliminary data.</text>
</comment>
<dbReference type="Pfam" id="PF13780">
    <property type="entry name" value="DUF4176"/>
    <property type="match status" value="1"/>
</dbReference>
<dbReference type="Proteomes" id="UP000076519">
    <property type="component" value="Unassembled WGS sequence"/>
</dbReference>
<dbReference type="PATRIC" id="fig|1359.32.peg.1000"/>
<dbReference type="RefSeq" id="WP_063282185.1">
    <property type="nucleotide sequence ID" value="NZ_LIYF01000030.1"/>
</dbReference>
<protein>
    <submittedName>
        <fullName evidence="2">Putative EsaC protein-like (Listeria type 3)</fullName>
    </submittedName>
</protein>
<feature type="region of interest" description="Disordered" evidence="1">
    <location>
        <begin position="92"/>
        <end position="113"/>
    </location>
</feature>
<dbReference type="EMBL" id="LIYF01000030">
    <property type="protein sequence ID" value="KZK05427.1"/>
    <property type="molecule type" value="Genomic_DNA"/>
</dbReference>
<organism evidence="2 3">
    <name type="scientific">Lactococcus lactis subsp. cremoris</name>
    <name type="common">Streptococcus cremoris</name>
    <dbReference type="NCBI Taxonomy" id="1359"/>
    <lineage>
        <taxon>Bacteria</taxon>
        <taxon>Bacillati</taxon>
        <taxon>Bacillota</taxon>
        <taxon>Bacilli</taxon>
        <taxon>Lactobacillales</taxon>
        <taxon>Streptococcaceae</taxon>
        <taxon>Lactococcus</taxon>
    </lineage>
</organism>
<name>A0A166J2S6_LACLC</name>
<reference evidence="2 3" key="1">
    <citation type="submission" date="2015-08" db="EMBL/GenBank/DDBJ databases">
        <title>Draft Genome Sequences of 11 Lactococcus lactis subspecies cremoris strains.</title>
        <authorList>
            <person name="Wels M."/>
            <person name="Backus L."/>
            <person name="Boekhorst J."/>
            <person name="Dijkstra A."/>
            <person name="Beerthuizen M."/>
            <person name="Siezen R."/>
            <person name="Bachmann H."/>
            <person name="Van Hijum S."/>
        </authorList>
    </citation>
    <scope>NUCLEOTIDE SEQUENCE [LARGE SCALE GENOMIC DNA]</scope>
    <source>
        <strain evidence="2 3">KW10</strain>
    </source>
</reference>
<proteinExistence type="predicted"/>
<dbReference type="InterPro" id="IPR025233">
    <property type="entry name" value="DUF4176"/>
</dbReference>
<evidence type="ECO:0000313" key="3">
    <source>
        <dbReference type="Proteomes" id="UP000076519"/>
    </source>
</evidence>
<dbReference type="AlphaFoldDB" id="A0A166J2S6"/>
<evidence type="ECO:0000313" key="2">
    <source>
        <dbReference type="EMBL" id="KZK05427.1"/>
    </source>
</evidence>
<gene>
    <name evidence="2" type="ORF">AB996_1950</name>
</gene>
<accession>A0A166J2S6</accession>
<evidence type="ECO:0000256" key="1">
    <source>
        <dbReference type="SAM" id="MobiDB-lite"/>
    </source>
</evidence>